<organism evidence="2 3">
    <name type="scientific">Acidisoma silvae</name>
    <dbReference type="NCBI Taxonomy" id="2802396"/>
    <lineage>
        <taxon>Bacteria</taxon>
        <taxon>Pseudomonadati</taxon>
        <taxon>Pseudomonadota</taxon>
        <taxon>Alphaproteobacteria</taxon>
        <taxon>Acetobacterales</taxon>
        <taxon>Acidocellaceae</taxon>
        <taxon>Acidisoma</taxon>
    </lineage>
</organism>
<dbReference type="SUPFAM" id="SSF143422">
    <property type="entry name" value="Transposase IS200-like"/>
    <property type="match status" value="1"/>
</dbReference>
<keyword evidence="3" id="KW-1185">Reference proteome</keyword>
<dbReference type="GO" id="GO:0004803">
    <property type="term" value="F:transposase activity"/>
    <property type="evidence" value="ECO:0007669"/>
    <property type="project" value="InterPro"/>
</dbReference>
<dbReference type="InterPro" id="IPR002686">
    <property type="entry name" value="Transposase_17"/>
</dbReference>
<dbReference type="AlphaFoldDB" id="A0A963YY93"/>
<accession>A0A963YY93</accession>
<dbReference type="EMBL" id="JAESVB010000036">
    <property type="protein sequence ID" value="MCB8878450.1"/>
    <property type="molecule type" value="Genomic_DNA"/>
</dbReference>
<name>A0A963YY93_9PROT</name>
<dbReference type="RefSeq" id="WP_227324093.1">
    <property type="nucleotide sequence ID" value="NZ_JAESVB010000036.1"/>
</dbReference>
<dbReference type="Pfam" id="PF01797">
    <property type="entry name" value="Y1_Tnp"/>
    <property type="match status" value="1"/>
</dbReference>
<comment type="caution">
    <text evidence="2">The sequence shown here is derived from an EMBL/GenBank/DDBJ whole genome shotgun (WGS) entry which is preliminary data.</text>
</comment>
<feature type="domain" description="Transposase IS200-like" evidence="1">
    <location>
        <begin position="20"/>
        <end position="126"/>
    </location>
</feature>
<proteinExistence type="predicted"/>
<evidence type="ECO:0000259" key="1">
    <source>
        <dbReference type="Pfam" id="PF01797"/>
    </source>
</evidence>
<evidence type="ECO:0000313" key="2">
    <source>
        <dbReference type="EMBL" id="MCB8878450.1"/>
    </source>
</evidence>
<dbReference type="InterPro" id="IPR036515">
    <property type="entry name" value="Transposase_17_sf"/>
</dbReference>
<dbReference type="GO" id="GO:0006313">
    <property type="term" value="P:DNA transposition"/>
    <property type="evidence" value="ECO:0007669"/>
    <property type="project" value="InterPro"/>
</dbReference>
<reference evidence="2" key="1">
    <citation type="journal article" date="2021" name="Microorganisms">
        <title>Acidisoma silvae sp. nov. and Acidisomacellulosilytica sp. nov., Two Acidophilic Bacteria Isolated from Decaying Wood, Hydrolyzing Cellulose and Producing Poly-3-hydroxybutyrate.</title>
        <authorList>
            <person name="Mieszkin S."/>
            <person name="Pouder E."/>
            <person name="Uroz S."/>
            <person name="Simon-Colin C."/>
            <person name="Alain K."/>
        </authorList>
    </citation>
    <scope>NUCLEOTIDE SEQUENCE</scope>
    <source>
        <strain evidence="2">HW T2.11</strain>
    </source>
</reference>
<sequence length="179" mass="19438">MTTPITTKNPSRLARNNADAEYLIAFSTSEKRELFADEAAALAAKRIFREVCAAAGASVRSIKIAPAHVLMTVGLRGNIAPTRFAASIKAKAAHRLRAEHSLLSKRVTMFHTGSFIRTLGTLDTDSLAQWLLQSYGFGIETIHAVFLELENGPDLLDLLDADKPVAPEPVKRQTKGAAR</sequence>
<evidence type="ECO:0000313" key="3">
    <source>
        <dbReference type="Proteomes" id="UP000708298"/>
    </source>
</evidence>
<reference evidence="2" key="2">
    <citation type="submission" date="2021-01" db="EMBL/GenBank/DDBJ databases">
        <authorList>
            <person name="Mieszkin S."/>
            <person name="Pouder E."/>
            <person name="Alain K."/>
        </authorList>
    </citation>
    <scope>NUCLEOTIDE SEQUENCE</scope>
    <source>
        <strain evidence="2">HW T2.11</strain>
    </source>
</reference>
<dbReference type="Gene3D" id="3.30.70.1290">
    <property type="entry name" value="Transposase IS200-like"/>
    <property type="match status" value="1"/>
</dbReference>
<gene>
    <name evidence="2" type="ORF">ASILVAE211_24960</name>
</gene>
<dbReference type="Proteomes" id="UP000708298">
    <property type="component" value="Unassembled WGS sequence"/>
</dbReference>
<dbReference type="GO" id="GO:0003677">
    <property type="term" value="F:DNA binding"/>
    <property type="evidence" value="ECO:0007669"/>
    <property type="project" value="InterPro"/>
</dbReference>
<protein>
    <submittedName>
        <fullName evidence="2">Transposase</fullName>
    </submittedName>
</protein>